<dbReference type="GO" id="GO:0003677">
    <property type="term" value="F:DNA binding"/>
    <property type="evidence" value="ECO:0007669"/>
    <property type="project" value="UniProtKB-KW"/>
</dbReference>
<dbReference type="InterPro" id="IPR009057">
    <property type="entry name" value="Homeodomain-like_sf"/>
</dbReference>
<dbReference type="PROSITE" id="PS50994">
    <property type="entry name" value="INTEGRASE"/>
    <property type="match status" value="1"/>
</dbReference>
<dbReference type="PANTHER" id="PTHR35004">
    <property type="entry name" value="TRANSPOSASE RV3428C-RELATED"/>
    <property type="match status" value="1"/>
</dbReference>
<dbReference type="InterPro" id="IPR006120">
    <property type="entry name" value="Resolvase_HTH_dom"/>
</dbReference>
<comment type="similarity">
    <text evidence="1">Belongs to the transposase IS21/IS408/IS1162 family.</text>
</comment>
<dbReference type="Pfam" id="PF02796">
    <property type="entry name" value="HTH_7"/>
    <property type="match status" value="1"/>
</dbReference>
<proteinExistence type="inferred from homology"/>
<dbReference type="GO" id="GO:0015074">
    <property type="term" value="P:DNA integration"/>
    <property type="evidence" value="ECO:0007669"/>
    <property type="project" value="InterPro"/>
</dbReference>
<dbReference type="SUPFAM" id="SSF46689">
    <property type="entry name" value="Homeodomain-like"/>
    <property type="match status" value="1"/>
</dbReference>
<dbReference type="SUPFAM" id="SSF53098">
    <property type="entry name" value="Ribonuclease H-like"/>
    <property type="match status" value="1"/>
</dbReference>
<evidence type="ECO:0000256" key="4">
    <source>
        <dbReference type="ARBA" id="ARBA00023172"/>
    </source>
</evidence>
<dbReference type="PROSITE" id="PS50531">
    <property type="entry name" value="HTH_IS21"/>
    <property type="match status" value="1"/>
</dbReference>
<evidence type="ECO:0000259" key="5">
    <source>
        <dbReference type="PROSITE" id="PS50531"/>
    </source>
</evidence>
<dbReference type="Pfam" id="PF22483">
    <property type="entry name" value="Mu-transpos_C_2"/>
    <property type="match status" value="1"/>
</dbReference>
<dbReference type="InterPro" id="IPR054353">
    <property type="entry name" value="IstA-like_C"/>
</dbReference>
<dbReference type="OrthoDB" id="2065409at2"/>
<evidence type="ECO:0000256" key="2">
    <source>
        <dbReference type="ARBA" id="ARBA00022578"/>
    </source>
</evidence>
<reference evidence="7 8" key="1">
    <citation type="journal article" date="2018" name="Elife">
        <title>Discovery and characterization of a prevalent human gut bacterial enzyme sufficient for the inactivation of a family of plant toxins.</title>
        <authorList>
            <person name="Koppel N."/>
            <person name="Bisanz J.E."/>
            <person name="Pandelia M.E."/>
            <person name="Turnbaugh P.J."/>
            <person name="Balskus E.P."/>
        </authorList>
    </citation>
    <scope>NUCLEOTIDE SEQUENCE [LARGE SCALE GENOMIC DNA]</scope>
    <source>
        <strain evidence="7 8">3C</strain>
    </source>
</reference>
<evidence type="ECO:0000256" key="1">
    <source>
        <dbReference type="ARBA" id="ARBA00009277"/>
    </source>
</evidence>
<dbReference type="Gene3D" id="1.10.10.60">
    <property type="entry name" value="Homeodomain-like"/>
    <property type="match status" value="1"/>
</dbReference>
<dbReference type="GO" id="GO:0032196">
    <property type="term" value="P:transposition"/>
    <property type="evidence" value="ECO:0007669"/>
    <property type="project" value="UniProtKB-KW"/>
</dbReference>
<evidence type="ECO:0000313" key="7">
    <source>
        <dbReference type="EMBL" id="RDB65507.1"/>
    </source>
</evidence>
<dbReference type="AlphaFoldDB" id="A0A369M3L2"/>
<dbReference type="InterPro" id="IPR012337">
    <property type="entry name" value="RNaseH-like_sf"/>
</dbReference>
<dbReference type="PANTHER" id="PTHR35004:SF7">
    <property type="entry name" value="INTEGRASE PROTEIN"/>
    <property type="match status" value="1"/>
</dbReference>
<evidence type="ECO:0000313" key="8">
    <source>
        <dbReference type="Proteomes" id="UP000254000"/>
    </source>
</evidence>
<dbReference type="GeneID" id="78359077"/>
<dbReference type="NCBIfam" id="NF033546">
    <property type="entry name" value="transpos_IS21"/>
    <property type="match status" value="1"/>
</dbReference>
<keyword evidence="4" id="KW-0233">DNA recombination</keyword>
<protein>
    <submittedName>
        <fullName evidence="7">IS21 family transposase</fullName>
    </submittedName>
</protein>
<evidence type="ECO:0000259" key="6">
    <source>
        <dbReference type="PROSITE" id="PS50994"/>
    </source>
</evidence>
<evidence type="ECO:0000256" key="3">
    <source>
        <dbReference type="ARBA" id="ARBA00023125"/>
    </source>
</evidence>
<feature type="domain" description="Integrase catalytic" evidence="6">
    <location>
        <begin position="113"/>
        <end position="313"/>
    </location>
</feature>
<accession>A0A369M3L2</accession>
<dbReference type="GO" id="GO:0000150">
    <property type="term" value="F:DNA strand exchange activity"/>
    <property type="evidence" value="ECO:0007669"/>
    <property type="project" value="InterPro"/>
</dbReference>
<dbReference type="Gene3D" id="3.30.420.10">
    <property type="entry name" value="Ribonuclease H-like superfamily/Ribonuclease H"/>
    <property type="match status" value="1"/>
</dbReference>
<dbReference type="InterPro" id="IPR017894">
    <property type="entry name" value="HTH_IS21_transposase_type"/>
</dbReference>
<dbReference type="EMBL" id="PPTS01000003">
    <property type="protein sequence ID" value="RDB65507.1"/>
    <property type="molecule type" value="Genomic_DNA"/>
</dbReference>
<comment type="caution">
    <text evidence="7">The sequence shown here is derived from an EMBL/GenBank/DDBJ whole genome shotgun (WGS) entry which is preliminary data.</text>
</comment>
<dbReference type="Proteomes" id="UP000254000">
    <property type="component" value="Unassembled WGS sequence"/>
</dbReference>
<sequence length="491" mass="56120">MIDMERISRIRSLHRKGESVAAIARAMGVSEPTVRKYLRMEDFSPTMKVRKKRSSKLDAYEPIVRQWLEEDKNAYRKQRHTITRIHQRLREECGAEISYSSVCNLVHAIKDEVDPDPRSQYLHLVWYPGEAQIDFGEADCCIKGSLVRMHYLVVVYPFSNIGFTQIFYGETAECVCQGLKDIFEYVGGVPKRCVFDNATGVGCRICDVTRLTDLFGRFCIHYGFDADFCNPYSGNEKGCVENKVATFRSNLLVSVPKFDSIVDYNGELLERSYRARDRQHYKKKENCQALFEEDCVSSSELPRTPFDVVRFETRRADKYGRLHINGCAYSINPSAARKMVTFGARAHTIDFFDAQTAKKITTMPRAYGDRVTEVTNPGAQLELLVKKPGGWKNSEVRNAMSDPVRDWIDGIDSKRRKRLLMWMNDLSQEIGFDVVAAAMDGLMASAKTIEHAEVEILARRMRESGTLEPIEMSFDDDLSEFDDFVFSQGVS</sequence>
<organism evidence="7 8">
    <name type="scientific">Gordonibacter pamelaeae</name>
    <dbReference type="NCBI Taxonomy" id="471189"/>
    <lineage>
        <taxon>Bacteria</taxon>
        <taxon>Bacillati</taxon>
        <taxon>Actinomycetota</taxon>
        <taxon>Coriobacteriia</taxon>
        <taxon>Eggerthellales</taxon>
        <taxon>Eggerthellaceae</taxon>
        <taxon>Gordonibacter</taxon>
    </lineage>
</organism>
<gene>
    <name evidence="7" type="ORF">C1877_05050</name>
</gene>
<keyword evidence="3" id="KW-0238">DNA-binding</keyword>
<dbReference type="RefSeq" id="WP_114568568.1">
    <property type="nucleotide sequence ID" value="NZ_CABMMS010000003.1"/>
</dbReference>
<keyword evidence="2" id="KW-0815">Transposition</keyword>
<keyword evidence="8" id="KW-1185">Reference proteome</keyword>
<dbReference type="InterPro" id="IPR036397">
    <property type="entry name" value="RNaseH_sf"/>
</dbReference>
<feature type="domain" description="HTH IS21-type" evidence="5">
    <location>
        <begin position="5"/>
        <end position="68"/>
    </location>
</feature>
<dbReference type="InterPro" id="IPR001584">
    <property type="entry name" value="Integrase_cat-core"/>
</dbReference>
<name>A0A369M3L2_9ACTN</name>